<dbReference type="Gene3D" id="2.40.10.10">
    <property type="entry name" value="Trypsin-like serine proteases"/>
    <property type="match status" value="2"/>
</dbReference>
<evidence type="ECO:0000256" key="1">
    <source>
        <dbReference type="ARBA" id="ARBA00010541"/>
    </source>
</evidence>
<comment type="caution">
    <text evidence="5">The sequence shown here is derived from an EMBL/GenBank/DDBJ whole genome shotgun (WGS) entry which is preliminary data.</text>
</comment>
<dbReference type="Pfam" id="PF13365">
    <property type="entry name" value="Trypsin_2"/>
    <property type="match status" value="1"/>
</dbReference>
<keyword evidence="6" id="KW-1185">Reference proteome</keyword>
<dbReference type="Proteomes" id="UP000006044">
    <property type="component" value="Unassembled WGS sequence"/>
</dbReference>
<feature type="chain" id="PRO_5003843903" evidence="4">
    <location>
        <begin position="22"/>
        <end position="567"/>
    </location>
</feature>
<evidence type="ECO:0000256" key="3">
    <source>
        <dbReference type="ARBA" id="ARBA00022801"/>
    </source>
</evidence>
<keyword evidence="3" id="KW-0378">Hydrolase</keyword>
<protein>
    <submittedName>
        <fullName evidence="5">Uncharacterized protein</fullName>
    </submittedName>
</protein>
<dbReference type="AlphaFoldDB" id="K0XES7"/>
<dbReference type="GO" id="GO:0008233">
    <property type="term" value="F:peptidase activity"/>
    <property type="evidence" value="ECO:0007669"/>
    <property type="project" value="UniProtKB-KW"/>
</dbReference>
<dbReference type="PANTHER" id="PTHR43343">
    <property type="entry name" value="PEPTIDASE S12"/>
    <property type="match status" value="1"/>
</dbReference>
<evidence type="ECO:0000256" key="4">
    <source>
        <dbReference type="SAM" id="SignalP"/>
    </source>
</evidence>
<dbReference type="eggNOG" id="COG0265">
    <property type="taxonomic scope" value="Bacteria"/>
</dbReference>
<dbReference type="GeneID" id="77847902"/>
<dbReference type="GO" id="GO:0006508">
    <property type="term" value="P:proteolysis"/>
    <property type="evidence" value="ECO:0007669"/>
    <property type="project" value="UniProtKB-KW"/>
</dbReference>
<accession>K0XES7</accession>
<proteinExistence type="inferred from homology"/>
<dbReference type="OrthoDB" id="9758917at2"/>
<keyword evidence="4" id="KW-0732">Signal</keyword>
<sequence>MKKRTLLFLSILATISFTSTAENLRESIAIVRPNFSESTQTFLTDFSKSLRKDGFYAAADILQNYGKGSFGTGFAYRDKRDGRLYIITNRHVVEQAETVDVEFSLPDNSSKTFATCPVVGVHDDFDVAFIALPEEVNIPTLDITDKSITDGTPVFSAGFPALGDKPSWQLGQGIVSNASAQIKSLTNGKELPLVQHTAQVDAGSSGGPLLIRDENAAAGFAVVGINTWKASDRENTNFAIPVHAIDDFLKNYSTDPQSLLTRTEVTNRASAMLKAAQSSYQAVMPFVSYRYVSNISANTFYDLVNAASDAATDAMKSCFEQGQPLEGIRIGLSDIICRQFSGRNYTFSTVAALDSIGRTAEAIYTTGNKNISTRWIMEQGRWRLSAAENIKASRIEPNGISKSYGFGTSIYIGLVYPFNNDAFDMSYNIAFKRTILTFMTYEVTASLLKVKTEKTEWEGANEIVKPHSHNVFDLDLNIGGQLPVKCGPIYLVPYAKILGGLYFGSDLTGIDYGFGTGVEIAYKFGYQNYVFANIGYIGKRMKPFDDEEFRLKSKTLSGLAFSIGISF</sequence>
<name>K0XES7_9BACT</name>
<comment type="similarity">
    <text evidence="1">Belongs to the peptidase S1C family.</text>
</comment>
<dbReference type="RefSeq" id="WP_008861063.1">
    <property type="nucleotide sequence ID" value="NZ_JH815203.1"/>
</dbReference>
<dbReference type="STRING" id="742726.HMPREF9448_00566"/>
<gene>
    <name evidence="5" type="ORF">HMPREF9448_00566</name>
</gene>
<dbReference type="SUPFAM" id="SSF50494">
    <property type="entry name" value="Trypsin-like serine proteases"/>
    <property type="match status" value="1"/>
</dbReference>
<dbReference type="EMBL" id="ADLE01000001">
    <property type="protein sequence ID" value="EJZ66389.1"/>
    <property type="molecule type" value="Genomic_DNA"/>
</dbReference>
<dbReference type="InterPro" id="IPR051201">
    <property type="entry name" value="Chloro_Bact_Ser_Proteases"/>
</dbReference>
<dbReference type="InterPro" id="IPR043504">
    <property type="entry name" value="Peptidase_S1_PA_chymotrypsin"/>
</dbReference>
<evidence type="ECO:0000313" key="5">
    <source>
        <dbReference type="EMBL" id="EJZ66389.1"/>
    </source>
</evidence>
<organism evidence="5 6">
    <name type="scientific">Barnesiella intestinihominis YIT 11860</name>
    <dbReference type="NCBI Taxonomy" id="742726"/>
    <lineage>
        <taxon>Bacteria</taxon>
        <taxon>Pseudomonadati</taxon>
        <taxon>Bacteroidota</taxon>
        <taxon>Bacteroidia</taxon>
        <taxon>Bacteroidales</taxon>
        <taxon>Barnesiellaceae</taxon>
        <taxon>Barnesiella</taxon>
    </lineage>
</organism>
<keyword evidence="2" id="KW-0645">Protease</keyword>
<reference evidence="5 6" key="1">
    <citation type="submission" date="2012-08" db="EMBL/GenBank/DDBJ databases">
        <title>The Genome Sequence of Barnesiella intestinihominis YIT 11860.</title>
        <authorList>
            <consortium name="The Broad Institute Genome Sequencing Platform"/>
            <person name="Earl A."/>
            <person name="Ward D."/>
            <person name="Feldgarden M."/>
            <person name="Gevers D."/>
            <person name="Morotomi M."/>
            <person name="Walker B."/>
            <person name="Young S.K."/>
            <person name="Zeng Q."/>
            <person name="Gargeya S."/>
            <person name="Fitzgerald M."/>
            <person name="Haas B."/>
            <person name="Abouelleil A."/>
            <person name="Alvarado L."/>
            <person name="Arachchi H.M."/>
            <person name="Berlin A.M."/>
            <person name="Chapman S.B."/>
            <person name="Goldberg J."/>
            <person name="Griggs A."/>
            <person name="Gujja S."/>
            <person name="Hansen M."/>
            <person name="Howarth C."/>
            <person name="Imamovic A."/>
            <person name="Larimer J."/>
            <person name="McCowen C."/>
            <person name="Montmayeur A."/>
            <person name="Murphy C."/>
            <person name="Neiman D."/>
            <person name="Pearson M."/>
            <person name="Priest M."/>
            <person name="Roberts A."/>
            <person name="Saif S."/>
            <person name="Shea T."/>
            <person name="Sisk P."/>
            <person name="Sykes S."/>
            <person name="Wortman J."/>
            <person name="Nusbaum C."/>
            <person name="Birren B."/>
        </authorList>
    </citation>
    <scope>NUCLEOTIDE SEQUENCE [LARGE SCALE GENOMIC DNA]</scope>
    <source>
        <strain evidence="5 6">YIT 11860</strain>
    </source>
</reference>
<dbReference type="HOGENOM" id="CLU_466864_0_0_10"/>
<dbReference type="InterPro" id="IPR009003">
    <property type="entry name" value="Peptidase_S1_PA"/>
</dbReference>
<dbReference type="PANTHER" id="PTHR43343:SF3">
    <property type="entry name" value="PROTEASE DO-LIKE 8, CHLOROPLASTIC"/>
    <property type="match status" value="1"/>
</dbReference>
<feature type="signal peptide" evidence="4">
    <location>
        <begin position="1"/>
        <end position="21"/>
    </location>
</feature>
<evidence type="ECO:0000313" key="6">
    <source>
        <dbReference type="Proteomes" id="UP000006044"/>
    </source>
</evidence>
<evidence type="ECO:0000256" key="2">
    <source>
        <dbReference type="ARBA" id="ARBA00022670"/>
    </source>
</evidence>